<protein>
    <submittedName>
        <fullName evidence="2">Conserved protein containing a Zn-ribbon-like motif, possibly RNA-binding</fullName>
    </submittedName>
</protein>
<dbReference type="Proteomes" id="UP000198953">
    <property type="component" value="Unassembled WGS sequence"/>
</dbReference>
<dbReference type="InterPro" id="IPR021005">
    <property type="entry name" value="Znf_CGNR"/>
</dbReference>
<dbReference type="SUPFAM" id="SSF160904">
    <property type="entry name" value="Jann2411-like"/>
    <property type="match status" value="1"/>
</dbReference>
<accession>A0A1H8DBI4</accession>
<dbReference type="STRING" id="46177.SAMN05660976_06681"/>
<name>A0A1H8DBI4_9ACTN</name>
<dbReference type="InterPro" id="IPR010852">
    <property type="entry name" value="ABATE"/>
</dbReference>
<dbReference type="EMBL" id="FOBF01000021">
    <property type="protein sequence ID" value="SEN04630.1"/>
    <property type="molecule type" value="Genomic_DNA"/>
</dbReference>
<dbReference type="AlphaFoldDB" id="A0A1H8DBI4"/>
<evidence type="ECO:0000259" key="1">
    <source>
        <dbReference type="Pfam" id="PF11706"/>
    </source>
</evidence>
<evidence type="ECO:0000313" key="2">
    <source>
        <dbReference type="EMBL" id="SEN04630.1"/>
    </source>
</evidence>
<proteinExistence type="predicted"/>
<sequence>MRLRPLRGEPLALDLVDTVWVEHGTRLDQFDDPEGVRAWLSEHGLPGGDEPDRVRGPLVEARDAVRDALEGRGPDRLNDVLDRGSCRPRLGPDGPSESVVIEDAAWHAPWVAAASFVRLLGERPDRVRRCANPECTLWFLDASKNGSRRWCSMEVCGNRAKVGRFNQRHRTSA</sequence>
<reference evidence="2 3" key="1">
    <citation type="submission" date="2016-10" db="EMBL/GenBank/DDBJ databases">
        <authorList>
            <person name="de Groot N.N."/>
        </authorList>
    </citation>
    <scope>NUCLEOTIDE SEQUENCE [LARGE SCALE GENOMIC DNA]</scope>
    <source>
        <strain evidence="2 3">DSM 43357</strain>
    </source>
</reference>
<dbReference type="InterPro" id="IPR023286">
    <property type="entry name" value="ABATE_dom_sf"/>
</dbReference>
<dbReference type="OrthoDB" id="3211108at2"/>
<organism evidence="2 3">
    <name type="scientific">Nonomuraea pusilla</name>
    <dbReference type="NCBI Taxonomy" id="46177"/>
    <lineage>
        <taxon>Bacteria</taxon>
        <taxon>Bacillati</taxon>
        <taxon>Actinomycetota</taxon>
        <taxon>Actinomycetes</taxon>
        <taxon>Streptosporangiales</taxon>
        <taxon>Streptosporangiaceae</taxon>
        <taxon>Nonomuraea</taxon>
    </lineage>
</organism>
<feature type="domain" description="Zinc finger CGNR" evidence="1">
    <location>
        <begin position="126"/>
        <end position="169"/>
    </location>
</feature>
<dbReference type="Gene3D" id="1.10.3300.10">
    <property type="entry name" value="Jann2411-like domain"/>
    <property type="match status" value="1"/>
</dbReference>
<keyword evidence="3" id="KW-1185">Reference proteome</keyword>
<dbReference type="Pfam" id="PF07336">
    <property type="entry name" value="ABATE"/>
    <property type="match status" value="1"/>
</dbReference>
<evidence type="ECO:0000313" key="3">
    <source>
        <dbReference type="Proteomes" id="UP000198953"/>
    </source>
</evidence>
<dbReference type="Pfam" id="PF11706">
    <property type="entry name" value="zf-CGNR"/>
    <property type="match status" value="1"/>
</dbReference>
<gene>
    <name evidence="2" type="ORF">SAMN05660976_06681</name>
</gene>
<dbReference type="RefSeq" id="WP_063792336.1">
    <property type="nucleotide sequence ID" value="NZ_BBZG01000006.1"/>
</dbReference>
<dbReference type="PANTHER" id="PTHR35525:SF3">
    <property type="entry name" value="BLL6575 PROTEIN"/>
    <property type="match status" value="1"/>
</dbReference>
<dbReference type="PANTHER" id="PTHR35525">
    <property type="entry name" value="BLL6575 PROTEIN"/>
    <property type="match status" value="1"/>
</dbReference>